<comment type="caution">
    <text evidence="1">The sequence shown here is derived from an EMBL/GenBank/DDBJ whole genome shotgun (WGS) entry which is preliminary data.</text>
</comment>
<dbReference type="EMBL" id="AVOT02010584">
    <property type="protein sequence ID" value="MBW0490435.1"/>
    <property type="molecule type" value="Genomic_DNA"/>
</dbReference>
<dbReference type="AlphaFoldDB" id="A0A9Q3H5X7"/>
<evidence type="ECO:0000313" key="1">
    <source>
        <dbReference type="EMBL" id="MBW0490435.1"/>
    </source>
</evidence>
<gene>
    <name evidence="1" type="ORF">O181_030150</name>
</gene>
<organism evidence="1 2">
    <name type="scientific">Austropuccinia psidii MF-1</name>
    <dbReference type="NCBI Taxonomy" id="1389203"/>
    <lineage>
        <taxon>Eukaryota</taxon>
        <taxon>Fungi</taxon>
        <taxon>Dikarya</taxon>
        <taxon>Basidiomycota</taxon>
        <taxon>Pucciniomycotina</taxon>
        <taxon>Pucciniomycetes</taxon>
        <taxon>Pucciniales</taxon>
        <taxon>Sphaerophragmiaceae</taxon>
        <taxon>Austropuccinia</taxon>
    </lineage>
</organism>
<dbReference type="Proteomes" id="UP000765509">
    <property type="component" value="Unassembled WGS sequence"/>
</dbReference>
<name>A0A9Q3H5X7_9BASI</name>
<evidence type="ECO:0000313" key="2">
    <source>
        <dbReference type="Proteomes" id="UP000765509"/>
    </source>
</evidence>
<keyword evidence="2" id="KW-1185">Reference proteome</keyword>
<dbReference type="OrthoDB" id="2157866at2759"/>
<proteinExistence type="predicted"/>
<reference evidence="1" key="1">
    <citation type="submission" date="2021-03" db="EMBL/GenBank/DDBJ databases">
        <title>Draft genome sequence of rust myrtle Austropuccinia psidii MF-1, a brazilian biotype.</title>
        <authorList>
            <person name="Quecine M.C."/>
            <person name="Pachon D.M.R."/>
            <person name="Bonatelli M.L."/>
            <person name="Correr F.H."/>
            <person name="Franceschini L.M."/>
            <person name="Leite T.F."/>
            <person name="Margarido G.R.A."/>
            <person name="Almeida C.A."/>
            <person name="Ferrarezi J.A."/>
            <person name="Labate C.A."/>
        </authorList>
    </citation>
    <scope>NUCLEOTIDE SEQUENCE</scope>
    <source>
        <strain evidence="1">MF-1</strain>
    </source>
</reference>
<sequence length="218" mass="25647">MFGLESHWKELGESFQKICIEYIAFKYLILIIKGWNPNRQFKLLEERETSIREKSSHYLSHRRTTEPDGAYFDSFRLTMSKPTRIPSSFTPFRKQQISYQESPFFTIPGSFQEKTRIQRGKQDFFQPQEERVRPNDPAASGIGETITQKPEIAVNTSIISSPIERNITPTQNEENVVTPESNLNSDQLWLQMSQFSVQTQEKFDKLYRRNIRLQELTI</sequence>
<protein>
    <submittedName>
        <fullName evidence="1">Uncharacterized protein</fullName>
    </submittedName>
</protein>
<accession>A0A9Q3H5X7</accession>